<feature type="domain" description="Dihydroorotate dehydrogenase catalytic" evidence="13">
    <location>
        <begin position="1"/>
        <end position="283"/>
    </location>
</feature>
<reference evidence="14 15" key="1">
    <citation type="journal article" date="2012" name="J. Bacteriol.">
        <title>Draft genome sequence of Methanobacterium formicicum DSM 3637, an archaebacterium isolated from the methane producer amoeba Pelomyxa palustris.</title>
        <authorList>
            <person name="Gutierrez G."/>
        </authorList>
    </citation>
    <scope>NUCLEOTIDE SEQUENCE [LARGE SCALE GENOMIC DNA]</scope>
    <source>
        <strain evidence="15">DSM 3637 / PP1</strain>
    </source>
</reference>
<keyword evidence="10 12" id="KW-0560">Oxidoreductase</keyword>
<dbReference type="InterPro" id="IPR012135">
    <property type="entry name" value="Dihydroorotate_DH_1_2"/>
</dbReference>
<dbReference type="Gene3D" id="3.20.20.70">
    <property type="entry name" value="Aldolase class I"/>
    <property type="match status" value="1"/>
</dbReference>
<proteinExistence type="inferred from homology"/>
<feature type="binding site" evidence="12">
    <location>
        <position position="121"/>
    </location>
    <ligand>
        <name>substrate</name>
    </ligand>
</feature>
<dbReference type="GO" id="GO:0004589">
    <property type="term" value="F:dihydroorotate dehydrogenase (NAD+) activity"/>
    <property type="evidence" value="ECO:0007669"/>
    <property type="project" value="UniProtKB-EC"/>
</dbReference>
<dbReference type="OrthoDB" id="36608at2157"/>
<dbReference type="NCBIfam" id="NF005574">
    <property type="entry name" value="PRK07259.1"/>
    <property type="match status" value="1"/>
</dbReference>
<feature type="binding site" evidence="12">
    <location>
        <position position="43"/>
    </location>
    <ligand>
        <name>substrate</name>
    </ligand>
</feature>
<name>K2R255_METFP</name>
<feature type="binding site" evidence="12">
    <location>
        <position position="213"/>
    </location>
    <ligand>
        <name>FMN</name>
        <dbReference type="ChEBI" id="CHEBI:58210"/>
    </ligand>
</feature>
<evidence type="ECO:0000313" key="14">
    <source>
        <dbReference type="EMBL" id="EKF85292.1"/>
    </source>
</evidence>
<dbReference type="InterPro" id="IPR049622">
    <property type="entry name" value="Dihydroorotate_DH_I"/>
</dbReference>
<sequence length="301" mass="31750">MLEVEICHMKMRNPTVLAAGVLGSTSSSLNWAARSGAGAVVTKSFALESNKGYPNPTTVEVEGGIINAIGLSNPGVEAFKGELEKLEGNVPHIASIYGSTPEDFASLASQVEDLVDALELNVSCPHAMEGCGAAIGQDPDLTSNIVGAVKKSVKIPVIVKLTPNVTDIVEIARAAESAGADALTLINSLGPGMRIDPETAHPVLSNRFGGMSGPAIKPVALRCVYQTYQNVKIPIMGVGGITNYQDVVEFLYAGASCVQIGTAVMYHGLEVFQNINTGLEKFMRDKNYQTVEEMVGMAHQM</sequence>
<comment type="caution">
    <text evidence="12">Lacks conserved residue(s) required for the propagation of feature annotation.</text>
</comment>
<dbReference type="PATRIC" id="fig|1204725.3.peg.1821"/>
<comment type="subcellular location">
    <subcellularLocation>
        <location evidence="2 12">Cytoplasm</location>
    </subcellularLocation>
</comment>
<dbReference type="Proteomes" id="UP000007360">
    <property type="component" value="Unassembled WGS sequence"/>
</dbReference>
<dbReference type="Pfam" id="PF01180">
    <property type="entry name" value="DHO_dh"/>
    <property type="match status" value="1"/>
</dbReference>
<feature type="binding site" evidence="12">
    <location>
        <begin position="67"/>
        <end position="71"/>
    </location>
    <ligand>
        <name>substrate</name>
    </ligand>
</feature>
<dbReference type="HAMAP" id="MF_00224">
    <property type="entry name" value="DHO_dh_type1"/>
    <property type="match status" value="1"/>
</dbReference>
<evidence type="ECO:0000313" key="15">
    <source>
        <dbReference type="Proteomes" id="UP000007360"/>
    </source>
</evidence>
<keyword evidence="15" id="KW-1185">Reference proteome</keyword>
<comment type="similarity">
    <text evidence="4 12">Belongs to the dihydroorotate dehydrogenase family. Type 1 subfamily.</text>
</comment>
<feature type="binding site" evidence="12">
    <location>
        <position position="121"/>
    </location>
    <ligand>
        <name>FMN</name>
        <dbReference type="ChEBI" id="CHEBI:58210"/>
    </ligand>
</feature>
<evidence type="ECO:0000256" key="11">
    <source>
        <dbReference type="ARBA" id="ARBA00048996"/>
    </source>
</evidence>
<dbReference type="GO" id="GO:0006212">
    <property type="term" value="P:uracil catabolic process"/>
    <property type="evidence" value="ECO:0007669"/>
    <property type="project" value="TreeGrafter"/>
</dbReference>
<dbReference type="RefSeq" id="WP_004031177.1">
    <property type="nucleotide sequence ID" value="NZ_AMPO01000008.1"/>
</dbReference>
<dbReference type="CDD" id="cd04740">
    <property type="entry name" value="DHOD_1B_like"/>
    <property type="match status" value="1"/>
</dbReference>
<evidence type="ECO:0000256" key="8">
    <source>
        <dbReference type="ARBA" id="ARBA00022643"/>
    </source>
</evidence>
<feature type="binding site" evidence="12">
    <location>
        <begin position="239"/>
        <end position="240"/>
    </location>
    <ligand>
        <name>FMN</name>
        <dbReference type="ChEBI" id="CHEBI:58210"/>
    </ligand>
</feature>
<dbReference type="SUPFAM" id="SSF51395">
    <property type="entry name" value="FMN-linked oxidoreductases"/>
    <property type="match status" value="1"/>
</dbReference>
<dbReference type="GO" id="GO:0050661">
    <property type="term" value="F:NADP binding"/>
    <property type="evidence" value="ECO:0007669"/>
    <property type="project" value="TreeGrafter"/>
</dbReference>
<feature type="binding site" evidence="12">
    <location>
        <begin position="261"/>
        <end position="262"/>
    </location>
    <ligand>
        <name>FMN</name>
        <dbReference type="ChEBI" id="CHEBI:58210"/>
    </ligand>
</feature>
<dbReference type="GO" id="GO:0002058">
    <property type="term" value="F:uracil binding"/>
    <property type="evidence" value="ECO:0007669"/>
    <property type="project" value="TreeGrafter"/>
</dbReference>
<evidence type="ECO:0000256" key="7">
    <source>
        <dbReference type="ARBA" id="ARBA00022630"/>
    </source>
</evidence>
<feature type="active site" description="Nucleophile" evidence="12">
    <location>
        <position position="124"/>
    </location>
</feature>
<comment type="pathway">
    <text evidence="3">Pyrimidine metabolism; UMP biosynthesis via de novo pathway; orotate from (S)-dihydroorotate (NAD(+) route): step 1/1.</text>
</comment>
<dbReference type="NCBIfam" id="TIGR01037">
    <property type="entry name" value="pyrD_sub1_fam"/>
    <property type="match status" value="1"/>
</dbReference>
<dbReference type="GO" id="GO:0044205">
    <property type="term" value="P:'de novo' UMP biosynthetic process"/>
    <property type="evidence" value="ECO:0007669"/>
    <property type="project" value="UniProtKB-UniRule"/>
</dbReference>
<comment type="caution">
    <text evidence="14">The sequence shown here is derived from an EMBL/GenBank/DDBJ whole genome shotgun (WGS) entry which is preliminary data.</text>
</comment>
<evidence type="ECO:0000256" key="3">
    <source>
        <dbReference type="ARBA" id="ARBA00004715"/>
    </source>
</evidence>
<dbReference type="InterPro" id="IPR001295">
    <property type="entry name" value="Dihydroorotate_DH_CS"/>
</dbReference>
<comment type="subunit">
    <text evidence="5">Heterotetramer of 2 PyrK and 2 PyrD type B subunits.</text>
</comment>
<evidence type="ECO:0000256" key="5">
    <source>
        <dbReference type="ARBA" id="ARBA00011669"/>
    </source>
</evidence>
<accession>K2R255</accession>
<evidence type="ECO:0000256" key="1">
    <source>
        <dbReference type="ARBA" id="ARBA00003616"/>
    </source>
</evidence>
<protein>
    <recommendedName>
        <fullName evidence="12">Dihydroorotate dehydrogenase</fullName>
        <shortName evidence="12">DHOD</shortName>
        <shortName evidence="12">DHODase</shortName>
        <shortName evidence="12">DHOdehase</shortName>
        <ecNumber evidence="12">1.3.-.-</ecNumber>
    </recommendedName>
</protein>
<dbReference type="InterPro" id="IPR033888">
    <property type="entry name" value="DHOD_1B"/>
</dbReference>
<dbReference type="PANTHER" id="PTHR43073">
    <property type="entry name" value="DIHYDROPYRIMIDINE DEHYDROGENASE [NADP(+)]"/>
    <property type="match status" value="1"/>
</dbReference>
<comment type="function">
    <text evidence="1">Catalyzes the conversion of dihydroorotate to orotate with NAD(+) as electron acceptor.</text>
</comment>
<dbReference type="GO" id="GO:0006210">
    <property type="term" value="P:thymine catabolic process"/>
    <property type="evidence" value="ECO:0007669"/>
    <property type="project" value="TreeGrafter"/>
</dbReference>
<feature type="binding site" evidence="12">
    <location>
        <position position="186"/>
    </location>
    <ligand>
        <name>FMN</name>
        <dbReference type="ChEBI" id="CHEBI:58210"/>
    </ligand>
</feature>
<dbReference type="GO" id="GO:0006207">
    <property type="term" value="P:'de novo' pyrimidine nucleobase biosynthetic process"/>
    <property type="evidence" value="ECO:0007669"/>
    <property type="project" value="InterPro"/>
</dbReference>
<keyword evidence="7 12" id="KW-0285">Flavoprotein</keyword>
<feature type="binding site" evidence="12">
    <location>
        <position position="160"/>
    </location>
    <ligand>
        <name>FMN</name>
        <dbReference type="ChEBI" id="CHEBI:58210"/>
    </ligand>
</feature>
<evidence type="ECO:0000256" key="2">
    <source>
        <dbReference type="ARBA" id="ARBA00004496"/>
    </source>
</evidence>
<dbReference type="FunFam" id="3.20.20.70:FF:000027">
    <property type="entry name" value="Dihydropyrimidine dehydrogenase [NADP(+)]"/>
    <property type="match status" value="1"/>
</dbReference>
<organism evidence="14 15">
    <name type="scientific">Methanobacterium formicicum (strain DSM 3637 / PP1)</name>
    <dbReference type="NCBI Taxonomy" id="1204725"/>
    <lineage>
        <taxon>Archaea</taxon>
        <taxon>Methanobacteriati</taxon>
        <taxon>Methanobacteriota</taxon>
        <taxon>Methanomada group</taxon>
        <taxon>Methanobacteria</taxon>
        <taxon>Methanobacteriales</taxon>
        <taxon>Methanobacteriaceae</taxon>
        <taxon>Methanobacterium</taxon>
    </lineage>
</organism>
<keyword evidence="9 12" id="KW-0665">Pyrimidine biosynthesis</keyword>
<evidence type="ECO:0000256" key="9">
    <source>
        <dbReference type="ARBA" id="ARBA00022975"/>
    </source>
</evidence>
<dbReference type="UniPathway" id="UPA00070"/>
<feature type="binding site" evidence="12">
    <location>
        <begin position="43"/>
        <end position="44"/>
    </location>
    <ligand>
        <name>FMN</name>
        <dbReference type="ChEBI" id="CHEBI:58210"/>
    </ligand>
</feature>
<feature type="binding site" evidence="12">
    <location>
        <begin position="187"/>
        <end position="188"/>
    </location>
    <ligand>
        <name>substrate</name>
    </ligand>
</feature>
<keyword evidence="6 12" id="KW-0963">Cytoplasm</keyword>
<dbReference type="EC" id="1.3.-.-" evidence="12"/>
<dbReference type="PANTHER" id="PTHR43073:SF2">
    <property type="entry name" value="DIHYDROPYRIMIDINE DEHYDROGENASE [NADP(+)]"/>
    <property type="match status" value="1"/>
</dbReference>
<evidence type="ECO:0000259" key="13">
    <source>
        <dbReference type="Pfam" id="PF01180"/>
    </source>
</evidence>
<dbReference type="InterPro" id="IPR024920">
    <property type="entry name" value="Dihydroorotate_DH_1"/>
</dbReference>
<dbReference type="AlphaFoldDB" id="K2R255"/>
<keyword evidence="8 12" id="KW-0288">FMN</keyword>
<evidence type="ECO:0000256" key="12">
    <source>
        <dbReference type="HAMAP-Rule" id="MF_00224"/>
    </source>
</evidence>
<dbReference type="InterPro" id="IPR013785">
    <property type="entry name" value="Aldolase_TIM"/>
</dbReference>
<evidence type="ECO:0000256" key="4">
    <source>
        <dbReference type="ARBA" id="ARBA00008008"/>
    </source>
</evidence>
<gene>
    <name evidence="12" type="primary">pyrD</name>
    <name evidence="14" type="ORF">A994_09046</name>
</gene>
<comment type="catalytic activity">
    <reaction evidence="11">
        <text>(S)-dihydroorotate + NAD(+) = orotate + NADH + H(+)</text>
        <dbReference type="Rhea" id="RHEA:13513"/>
        <dbReference type="ChEBI" id="CHEBI:15378"/>
        <dbReference type="ChEBI" id="CHEBI:30839"/>
        <dbReference type="ChEBI" id="CHEBI:30864"/>
        <dbReference type="ChEBI" id="CHEBI:57540"/>
        <dbReference type="ChEBI" id="CHEBI:57945"/>
        <dbReference type="EC" id="1.3.1.14"/>
    </reaction>
</comment>
<dbReference type="EMBL" id="AMPO01000008">
    <property type="protein sequence ID" value="EKF85292.1"/>
    <property type="molecule type" value="Genomic_DNA"/>
</dbReference>
<dbReference type="PIRSF" id="PIRSF000164">
    <property type="entry name" value="DHO_oxidase"/>
    <property type="match status" value="1"/>
</dbReference>
<comment type="catalytic activity">
    <reaction evidence="12">
        <text>(S)-dihydroorotate + A = orotate + AH2</text>
        <dbReference type="Rhea" id="RHEA:18073"/>
        <dbReference type="ChEBI" id="CHEBI:13193"/>
        <dbReference type="ChEBI" id="CHEBI:17499"/>
        <dbReference type="ChEBI" id="CHEBI:30839"/>
        <dbReference type="ChEBI" id="CHEBI:30864"/>
    </reaction>
</comment>
<dbReference type="InterPro" id="IPR005720">
    <property type="entry name" value="Dihydroorotate_DH_cat"/>
</dbReference>
<evidence type="ECO:0000256" key="6">
    <source>
        <dbReference type="ARBA" id="ARBA00022490"/>
    </source>
</evidence>
<dbReference type="PROSITE" id="PS00912">
    <property type="entry name" value="DHODEHASE_2"/>
    <property type="match status" value="1"/>
</dbReference>
<comment type="cofactor">
    <cofactor evidence="12">
        <name>FMN</name>
        <dbReference type="ChEBI" id="CHEBI:58210"/>
    </cofactor>
    <text evidence="12">Binds 1 FMN per subunit.</text>
</comment>
<dbReference type="GO" id="GO:0005737">
    <property type="term" value="C:cytoplasm"/>
    <property type="evidence" value="ECO:0007669"/>
    <property type="project" value="UniProtKB-SubCell"/>
</dbReference>
<evidence type="ECO:0000256" key="10">
    <source>
        <dbReference type="ARBA" id="ARBA00023002"/>
    </source>
</evidence>